<name>A0A8H7ALZ7_9EURO</name>
<protein>
    <submittedName>
        <fullName evidence="1">Uncharacterized protein</fullName>
    </submittedName>
</protein>
<organism evidence="1 2">
    <name type="scientific">Endocarpon pusillum</name>
    <dbReference type="NCBI Taxonomy" id="364733"/>
    <lineage>
        <taxon>Eukaryota</taxon>
        <taxon>Fungi</taxon>
        <taxon>Dikarya</taxon>
        <taxon>Ascomycota</taxon>
        <taxon>Pezizomycotina</taxon>
        <taxon>Eurotiomycetes</taxon>
        <taxon>Chaetothyriomycetidae</taxon>
        <taxon>Verrucariales</taxon>
        <taxon>Verrucariaceae</taxon>
        <taxon>Endocarpon</taxon>
    </lineage>
</organism>
<dbReference type="AlphaFoldDB" id="A0A8H7ALZ7"/>
<evidence type="ECO:0000313" key="1">
    <source>
        <dbReference type="EMBL" id="KAF7511635.1"/>
    </source>
</evidence>
<dbReference type="Proteomes" id="UP000606974">
    <property type="component" value="Unassembled WGS sequence"/>
</dbReference>
<sequence length="90" mass="10219">MKNGVLEPCKRALWAFVEMAEKMPKSVSEWAVRPQIPKDSSYVLGAMAPDLPSSISLRPFHPEVREEHVDVKKASWFRKVPRPASDNRSS</sequence>
<keyword evidence="2" id="KW-1185">Reference proteome</keyword>
<accession>A0A8H7ALZ7</accession>
<comment type="caution">
    <text evidence="1">The sequence shown here is derived from an EMBL/GenBank/DDBJ whole genome shotgun (WGS) entry which is preliminary data.</text>
</comment>
<gene>
    <name evidence="1" type="ORF">GJ744_003798</name>
</gene>
<proteinExistence type="predicted"/>
<evidence type="ECO:0000313" key="2">
    <source>
        <dbReference type="Proteomes" id="UP000606974"/>
    </source>
</evidence>
<dbReference type="EMBL" id="JAACFV010000018">
    <property type="protein sequence ID" value="KAF7511635.1"/>
    <property type="molecule type" value="Genomic_DNA"/>
</dbReference>
<reference evidence="1" key="1">
    <citation type="submission" date="2020-02" db="EMBL/GenBank/DDBJ databases">
        <authorList>
            <person name="Palmer J.M."/>
        </authorList>
    </citation>
    <scope>NUCLEOTIDE SEQUENCE</scope>
    <source>
        <strain evidence="1">EPUS1.4</strain>
        <tissue evidence="1">Thallus</tissue>
    </source>
</reference>